<keyword evidence="5" id="KW-1185">Reference proteome</keyword>
<dbReference type="Proteomes" id="UP000198751">
    <property type="component" value="Chromosome I"/>
</dbReference>
<name>A0A1H2AUV8_9MICC</name>
<dbReference type="RefSeq" id="WP_091722083.1">
    <property type="nucleotide sequence ID" value="NZ_LT629779.1"/>
</dbReference>
<dbReference type="Pfam" id="PF19124">
    <property type="entry name" value="DUF5808"/>
    <property type="match status" value="1"/>
</dbReference>
<feature type="transmembrane region" description="Helical" evidence="1">
    <location>
        <begin position="273"/>
        <end position="294"/>
    </location>
</feature>
<evidence type="ECO:0000259" key="3">
    <source>
        <dbReference type="Pfam" id="PF19124"/>
    </source>
</evidence>
<dbReference type="PANTHER" id="PTHR37810:SF5">
    <property type="entry name" value="IMMUNITY PROTEIN SDPI"/>
    <property type="match status" value="1"/>
</dbReference>
<reference evidence="5" key="1">
    <citation type="submission" date="2016-10" db="EMBL/GenBank/DDBJ databases">
        <authorList>
            <person name="Varghese N."/>
            <person name="Submissions S."/>
        </authorList>
    </citation>
    <scope>NUCLEOTIDE SEQUENCE [LARGE SCALE GENOMIC DNA]</scope>
    <source>
        <strain evidence="5">IMMIB L-1606</strain>
    </source>
</reference>
<dbReference type="Pfam" id="PF07853">
    <property type="entry name" value="DUF1648"/>
    <property type="match status" value="1"/>
</dbReference>
<feature type="transmembrane region" description="Helical" evidence="1">
    <location>
        <begin position="79"/>
        <end position="99"/>
    </location>
</feature>
<feature type="domain" description="DUF5808" evidence="3">
    <location>
        <begin position="327"/>
        <end position="351"/>
    </location>
</feature>
<evidence type="ECO:0000259" key="2">
    <source>
        <dbReference type="Pfam" id="PF07853"/>
    </source>
</evidence>
<accession>A0A1H2AUV8</accession>
<dbReference type="GO" id="GO:0009636">
    <property type="term" value="P:response to toxic substance"/>
    <property type="evidence" value="ECO:0007669"/>
    <property type="project" value="TreeGrafter"/>
</dbReference>
<feature type="domain" description="DUF1648" evidence="2">
    <location>
        <begin position="156"/>
        <end position="202"/>
    </location>
</feature>
<keyword evidence="1" id="KW-1133">Transmembrane helix</keyword>
<evidence type="ECO:0008006" key="6">
    <source>
        <dbReference type="Google" id="ProtNLM"/>
    </source>
</evidence>
<feature type="transmembrane region" description="Helical" evidence="1">
    <location>
        <begin position="196"/>
        <end position="217"/>
    </location>
</feature>
<proteinExistence type="predicted"/>
<feature type="transmembrane region" description="Helical" evidence="1">
    <location>
        <begin position="149"/>
        <end position="168"/>
    </location>
</feature>
<evidence type="ECO:0000256" key="1">
    <source>
        <dbReference type="SAM" id="Phobius"/>
    </source>
</evidence>
<evidence type="ECO:0000313" key="5">
    <source>
        <dbReference type="Proteomes" id="UP000198751"/>
    </source>
</evidence>
<dbReference type="AlphaFoldDB" id="A0A1H2AUV8"/>
<dbReference type="InterPro" id="IPR012867">
    <property type="entry name" value="DUF1648"/>
</dbReference>
<evidence type="ECO:0000313" key="4">
    <source>
        <dbReference type="EMBL" id="SDT49577.1"/>
    </source>
</evidence>
<dbReference type="OrthoDB" id="9808690at2"/>
<dbReference type="InterPro" id="IPR043831">
    <property type="entry name" value="DUF5808"/>
</dbReference>
<keyword evidence="1" id="KW-0472">Membrane</keyword>
<feature type="transmembrane region" description="Helical" evidence="1">
    <location>
        <begin position="351"/>
        <end position="372"/>
    </location>
</feature>
<dbReference type="PANTHER" id="PTHR37810">
    <property type="entry name" value="IMMUNITY PROTEIN SDPI"/>
    <property type="match status" value="1"/>
</dbReference>
<feature type="transmembrane region" description="Helical" evidence="1">
    <location>
        <begin position="246"/>
        <end position="267"/>
    </location>
</feature>
<organism evidence="4 5">
    <name type="scientific">Pseudarthrobacter equi</name>
    <dbReference type="NCBI Taxonomy" id="728066"/>
    <lineage>
        <taxon>Bacteria</taxon>
        <taxon>Bacillati</taxon>
        <taxon>Actinomycetota</taxon>
        <taxon>Actinomycetes</taxon>
        <taxon>Micrococcales</taxon>
        <taxon>Micrococcaceae</taxon>
        <taxon>Pseudarthrobacter</taxon>
    </lineage>
</organism>
<sequence>MTVAIILTSALLAMVTVLALALPAINSATVPFGVRVPSRYAADPVIVGQIRTYRKRVLASAVVVAAATAAVSAASGEALLLPLSVLVLVGTWYACFVLANHAIRAVKAAGGWFEGVRQAAAADAGPGAGAPSEDGLEAQPARVPFPWPWLVPALAITAATLLIGVLRYPSMPGLLAVHYGADGVPDRLAAKSVGSAFSLVFVQCGLTALLAVVAAAVHRSRPDIDPAYPVSSVRWHRRYTAQSVKALLGLVAMIDLGMLFSSLLMWTGTVSTWAPLAVVLPVLAGVTVAAIVLARNNRVPDEGEPDTGLTHVDDDRFWRGGLVYVNRDDPALMVPRRFGLGWTLNFGNPGAAMFLVGVLAFVGLVISIVAALRLGG</sequence>
<keyword evidence="1" id="KW-0812">Transmembrane</keyword>
<dbReference type="EMBL" id="LT629779">
    <property type="protein sequence ID" value="SDT49577.1"/>
    <property type="molecule type" value="Genomic_DNA"/>
</dbReference>
<protein>
    <recommendedName>
        <fullName evidence="6">DUF1648 domain-containing protein</fullName>
    </recommendedName>
</protein>
<gene>
    <name evidence="4" type="ORF">SAMN04489743_3206</name>
</gene>